<dbReference type="Proteomes" id="UP000218209">
    <property type="component" value="Unassembled WGS sequence"/>
</dbReference>
<feature type="compositionally biased region" description="Basic residues" evidence="1">
    <location>
        <begin position="173"/>
        <end position="185"/>
    </location>
</feature>
<reference evidence="2 3" key="1">
    <citation type="submission" date="2017-03" db="EMBL/GenBank/DDBJ databases">
        <title>WGS assembly of Porphyra umbilicalis.</title>
        <authorList>
            <person name="Brawley S.H."/>
            <person name="Blouin N.A."/>
            <person name="Ficko-Blean E."/>
            <person name="Wheeler G.L."/>
            <person name="Lohr M."/>
            <person name="Goodson H.V."/>
            <person name="Jenkins J.W."/>
            <person name="Blaby-Haas C.E."/>
            <person name="Helliwell K.E."/>
            <person name="Chan C."/>
            <person name="Marriage T."/>
            <person name="Bhattacharya D."/>
            <person name="Klein A.S."/>
            <person name="Badis Y."/>
            <person name="Brodie J."/>
            <person name="Cao Y."/>
            <person name="Collen J."/>
            <person name="Dittami S.M."/>
            <person name="Gachon C.M."/>
            <person name="Green B.R."/>
            <person name="Karpowicz S."/>
            <person name="Kim J.W."/>
            <person name="Kudahl U."/>
            <person name="Lin S."/>
            <person name="Michel G."/>
            <person name="Mittag M."/>
            <person name="Olson B.J."/>
            <person name="Pangilinan J."/>
            <person name="Peng Y."/>
            <person name="Qiu H."/>
            <person name="Shu S."/>
            <person name="Singer J.T."/>
            <person name="Smith A.G."/>
            <person name="Sprecher B.N."/>
            <person name="Wagner V."/>
            <person name="Wang W."/>
            <person name="Wang Z.-Y."/>
            <person name="Yan J."/>
            <person name="Yarish C."/>
            <person name="Zoeuner-Riek S."/>
            <person name="Zhuang Y."/>
            <person name="Zou Y."/>
            <person name="Lindquist E.A."/>
            <person name="Grimwood J."/>
            <person name="Barry K."/>
            <person name="Rokhsar D.S."/>
            <person name="Schmutz J."/>
            <person name="Stiller J.W."/>
            <person name="Grossman A.R."/>
            <person name="Prochnik S.E."/>
        </authorList>
    </citation>
    <scope>NUCLEOTIDE SEQUENCE [LARGE SCALE GENOMIC DNA]</scope>
    <source>
        <strain evidence="2">4086291</strain>
    </source>
</reference>
<evidence type="ECO:0000313" key="2">
    <source>
        <dbReference type="EMBL" id="OSX77495.1"/>
    </source>
</evidence>
<dbReference type="AlphaFoldDB" id="A0A1X6P9U2"/>
<feature type="compositionally biased region" description="Basic residues" evidence="1">
    <location>
        <begin position="69"/>
        <end position="85"/>
    </location>
</feature>
<sequence>MQIFQARGLSRTVRRRRRRRAVAVAHVWPPRRAARRGRRRCGRHGRRRVPPRPLGRRRPSVGVRGPRAGGRRRCPRCWHTHRRRAAPAPPSTPTRDAPSAVGGGGGYGGHAERWAGSHPLVAHPCHLPTAAGRARQEAADRRLARPLAPIGAAADHAARRSRGVLDGFSVGRGRARCPRARKGSV</sequence>
<feature type="compositionally biased region" description="Basic residues" evidence="1">
    <location>
        <begin position="33"/>
        <end position="59"/>
    </location>
</feature>
<gene>
    <name evidence="2" type="ORF">BU14_0147s0020</name>
</gene>
<protein>
    <submittedName>
        <fullName evidence="2">Uncharacterized protein</fullName>
    </submittedName>
</protein>
<dbReference type="EMBL" id="KV918837">
    <property type="protein sequence ID" value="OSX77495.1"/>
    <property type="molecule type" value="Genomic_DNA"/>
</dbReference>
<keyword evidence="3" id="KW-1185">Reference proteome</keyword>
<name>A0A1X6P9U2_PORUM</name>
<accession>A0A1X6P9U2</accession>
<evidence type="ECO:0000256" key="1">
    <source>
        <dbReference type="SAM" id="MobiDB-lite"/>
    </source>
</evidence>
<feature type="region of interest" description="Disordered" evidence="1">
    <location>
        <begin position="33"/>
        <end position="112"/>
    </location>
</feature>
<proteinExistence type="predicted"/>
<feature type="region of interest" description="Disordered" evidence="1">
    <location>
        <begin position="150"/>
        <end position="185"/>
    </location>
</feature>
<evidence type="ECO:0000313" key="3">
    <source>
        <dbReference type="Proteomes" id="UP000218209"/>
    </source>
</evidence>
<organism evidence="2 3">
    <name type="scientific">Porphyra umbilicalis</name>
    <name type="common">Purple laver</name>
    <name type="synonym">Red alga</name>
    <dbReference type="NCBI Taxonomy" id="2786"/>
    <lineage>
        <taxon>Eukaryota</taxon>
        <taxon>Rhodophyta</taxon>
        <taxon>Bangiophyceae</taxon>
        <taxon>Bangiales</taxon>
        <taxon>Bangiaceae</taxon>
        <taxon>Porphyra</taxon>
    </lineage>
</organism>